<dbReference type="EMBL" id="JEMB01001437">
    <property type="protein sequence ID" value="KYF87491.1"/>
    <property type="molecule type" value="Genomic_DNA"/>
</dbReference>
<protein>
    <submittedName>
        <fullName evidence="1">Mobilization protein</fullName>
    </submittedName>
</protein>
<dbReference type="Gene3D" id="3.40.50.300">
    <property type="entry name" value="P-loop containing nucleotide triphosphate hydrolases"/>
    <property type="match status" value="1"/>
</dbReference>
<dbReference type="AlphaFoldDB" id="A0A150S505"/>
<dbReference type="InterPro" id="IPR027417">
    <property type="entry name" value="P-loop_NTPase"/>
</dbReference>
<evidence type="ECO:0000313" key="1">
    <source>
        <dbReference type="EMBL" id="KYF87491.1"/>
    </source>
</evidence>
<comment type="caution">
    <text evidence="1">The sequence shown here is derived from an EMBL/GenBank/DDBJ whole genome shotgun (WGS) entry which is preliminary data.</text>
</comment>
<reference evidence="1 2" key="1">
    <citation type="submission" date="2014-02" db="EMBL/GenBank/DDBJ databases">
        <title>The small core and large imbalanced accessory genome model reveals a collaborative survival strategy of Sorangium cellulosum strains in nature.</title>
        <authorList>
            <person name="Han K."/>
            <person name="Peng R."/>
            <person name="Blom J."/>
            <person name="Li Y.-Z."/>
        </authorList>
    </citation>
    <scope>NUCLEOTIDE SEQUENCE [LARGE SCALE GENOMIC DNA]</scope>
    <source>
        <strain evidence="1 2">So0011-07</strain>
    </source>
</reference>
<sequence length="231" mass="25376">MSTIHFIGGEKGGVGKSVVARLVAQYCIDRALPFVALDADGSHGSLLRHYAEHSRPVDLTRFESADDIIALATETERRVVVDLPAQSERPLFAWITESGVLDLARECGIGLVLWHVMDDGKDSLLTLDRLLKRGGTAARYCIVKNQGRGKDFSLFDRSPTQAAAEAQGAVVLDLPELHPAAMQKIDHLDVSFWAAVNNPAIGGETFTRMDRQRVKVWLQSVFDQLARADVI</sequence>
<name>A0A150S505_SORCE</name>
<evidence type="ECO:0000313" key="2">
    <source>
        <dbReference type="Proteomes" id="UP000075635"/>
    </source>
</evidence>
<gene>
    <name evidence="1" type="ORF">BE17_45165</name>
</gene>
<proteinExistence type="predicted"/>
<dbReference type="Proteomes" id="UP000075635">
    <property type="component" value="Unassembled WGS sequence"/>
</dbReference>
<dbReference type="SUPFAM" id="SSF52540">
    <property type="entry name" value="P-loop containing nucleoside triphosphate hydrolases"/>
    <property type="match status" value="1"/>
</dbReference>
<organism evidence="1 2">
    <name type="scientific">Sorangium cellulosum</name>
    <name type="common">Polyangium cellulosum</name>
    <dbReference type="NCBI Taxonomy" id="56"/>
    <lineage>
        <taxon>Bacteria</taxon>
        <taxon>Pseudomonadati</taxon>
        <taxon>Myxococcota</taxon>
        <taxon>Polyangia</taxon>
        <taxon>Polyangiales</taxon>
        <taxon>Polyangiaceae</taxon>
        <taxon>Sorangium</taxon>
    </lineage>
</organism>
<accession>A0A150S505</accession>